<dbReference type="EMBL" id="CZBF01000003">
    <property type="protein sequence ID" value="CUP85568.1"/>
    <property type="molecule type" value="Genomic_DNA"/>
</dbReference>
<name>A0A174RQM4_BACUN</name>
<protein>
    <submittedName>
        <fullName evidence="1">Uncharacterized protein</fullName>
    </submittedName>
</protein>
<accession>A0A174RQM4</accession>
<sequence length="42" mass="4605">MRALTLEECINTYGGCCVCDADTGFSNVFATPLTIRDSLFKQ</sequence>
<gene>
    <name evidence="1" type="ORF">ERS852554_02007</name>
</gene>
<dbReference type="RefSeq" id="WP_259296632.1">
    <property type="nucleotide sequence ID" value="NZ_CAXTGQ010000007.1"/>
</dbReference>
<proteinExistence type="predicted"/>
<reference evidence="1 2" key="1">
    <citation type="submission" date="2015-09" db="EMBL/GenBank/DDBJ databases">
        <authorList>
            <consortium name="Pathogen Informatics"/>
        </authorList>
    </citation>
    <scope>NUCLEOTIDE SEQUENCE [LARGE SCALE GENOMIC DNA]</scope>
    <source>
        <strain evidence="1 2">2789STDY5834942</strain>
    </source>
</reference>
<dbReference type="Proteomes" id="UP000095788">
    <property type="component" value="Unassembled WGS sequence"/>
</dbReference>
<evidence type="ECO:0000313" key="2">
    <source>
        <dbReference type="Proteomes" id="UP000095788"/>
    </source>
</evidence>
<dbReference type="AlphaFoldDB" id="A0A174RQM4"/>
<organism evidence="1 2">
    <name type="scientific">Bacteroides uniformis</name>
    <dbReference type="NCBI Taxonomy" id="820"/>
    <lineage>
        <taxon>Bacteria</taxon>
        <taxon>Pseudomonadati</taxon>
        <taxon>Bacteroidota</taxon>
        <taxon>Bacteroidia</taxon>
        <taxon>Bacteroidales</taxon>
        <taxon>Bacteroidaceae</taxon>
        <taxon>Bacteroides</taxon>
    </lineage>
</organism>
<evidence type="ECO:0000313" key="1">
    <source>
        <dbReference type="EMBL" id="CUP85568.1"/>
    </source>
</evidence>